<dbReference type="PRINTS" id="PR00094">
    <property type="entry name" value="ADENYLTKNASE"/>
</dbReference>
<dbReference type="InterPro" id="IPR015421">
    <property type="entry name" value="PyrdxlP-dep_Trfase_major"/>
</dbReference>
<dbReference type="EMBL" id="JAAPAO010000002">
    <property type="protein sequence ID" value="KAF4678171.1"/>
    <property type="molecule type" value="Genomic_DNA"/>
</dbReference>
<dbReference type="SUPFAM" id="SSF53383">
    <property type="entry name" value="PLP-dependent transferases"/>
    <property type="match status" value="1"/>
</dbReference>
<evidence type="ECO:0000256" key="3">
    <source>
        <dbReference type="ARBA" id="ARBA00022777"/>
    </source>
</evidence>
<dbReference type="Gene3D" id="3.40.50.300">
    <property type="entry name" value="P-loop containing nucleotide triphosphate hydrolases"/>
    <property type="match status" value="4"/>
</dbReference>
<keyword evidence="6" id="KW-1185">Reference proteome</keyword>
<sequence length="1827" mass="198060">MTSRPSPSLSGLLEATSIGPGGQRSLHSFLSEGVVELFKNRPTNSIDAARFLAQWMESNNPDNAKPVAGSTNESSQQKEEVTLNSESIADRLVDKLSGVEVISGDASSVTRSATDPLSSSNPFVVFVLGGPGCGKGTNCARISKEFGFIHLSTGDLLRDEVKKGSDLGKEAKAIMEQGLLLDDSIVLRLLKNAMVAAVLDGRGNKFLVDGYPRSLEQARMFEKEICTVSLVLYFDASDKAMTERILERGKTSGRVDDNIETIGKRLQTFHNCTEPVVSFYDCLGKLRKVPADGTLDEVYSLAQWVFQPKALEAVLELNLFEKKRDPFVPLCGGRENLSVVFVLGGPGCGKGTNCARIREDFGYVHLSTGDLLREEVGKESPIGLEAKAIMEQGGLISDAIVLKLLEQAMLDAVNEQKCTRFLIDGYPRSLEQALLFERTICPVNFVLYFEASDEVMTERILERGKTSGRVDDNSETIKKRLETFHASTEPALAFYEQISRVRRVCAHGTLDEVYNLAKPYFLPNVLCIVGGQGSGKRDIARILHGSFGYKAVHAGDLLRQVPSGQPAVECGEIADASLIGPLVVEELKRLYRVAGGAANFVVVGYPRTQQQMSFLEDQFLGRYRIISLRNRKLGELINAATKASSTVGSSFESIQRAAESIHSGPEMKALLEKYSDIATTASVVPGENTSEQVVKNLVKPKLTVVVSHEEDNSHKIAETLAGADGRVLLSIDKIVDAEVARSTLKGRRLFALKEANQRAPSGIVAQILIETVMNRTVGQRDLCLECPKEGLAETVAVLKHYLIVDRVVFTQSTSVDGKLVRQLRDHAGENICVVKQGDDGGMVSALRLPESLLIVGPPYVGKSSFAEALVNGVKNSFVVSLKRAAEFALENLDGVSPQVRDALSPEGPGIEAAPTEVKANLIANYIVSQAGGRTVIFDDYPFDAQNASLIFCNATRVPRKAFVLESSPGLLRARAEQALEADFNEEAYDKAQEDSRTILASLQEYLEATGVDLERIDVSSGNPVTKEASGMATVTNKIIKGTIRPSATIIISNLDASKIMDIADDIAPYNTSILDGRCCGCSSSLLSGAQIAHGDTVLVCGFLEQVKKDYPTARDLLDSFEESIGAESMVNNLMEVGCQVFVVCYPSSASSPLGLEGNNLSVIRCDDRNVAVAAIRAFAPELVLILPHLFWYPREELSAYPIWELRYAGTSIRQDMWPEYDMIIDSRCEVCVELTCDERIIGSMGVSVNGETETALTLRQKLLEACQSLLCNQVIPLLGATEDDSQSMGYPSGVVGLEVSESSDREVVSAHIRAMNFPPYSDGIPLRVTGVEGPDFLVDYPEQFDRIIKAAKDGIRCTQPDIRSSSRTTPGFAADTHFYSNIGGSIVKVSGVGNCGTGLDDIPRTEGHCDVIPGSAISDRIPKKLRMNEPFIGPNAGLYISRALGSGWIGVEGPWVKKFERKIASICGGRAACAVQSGTAALYGAMKALGVSNPEHFVICPAFTCAACADAVVHAGGTPLICDVEEDSYALSYQAVLNALDHPVHGPKIVGMIVAPCYGVPARDYLKLVNLSRDRSIWLCEDNCESYGATVVDETGSRVRLGSLGTISVVSVRSEKMVGVGEGGAIISNNVSLVAAARWWCSRAPCVGQGLWHVYNHESVGQNFRMPELLGCVGVAAAEMLPTMLSRKRAIHGWYEEHLADLSKSEMISLQQYEPTCQPVWWLNAVFLKNQSVRGEEIGTELMRIAPEVEIRPGFYPLGLMKPFRGEEALACPVAELLYERILCLPSSHNLTESDVKHVCDTLRVAVHNVTSLSNSKLAHGPRAMAA</sequence>
<keyword evidence="1" id="KW-0808">Transferase</keyword>
<dbReference type="SUPFAM" id="SSF52540">
    <property type="entry name" value="P-loop containing nucleoside triphosphate hydrolases"/>
    <property type="match status" value="4"/>
</dbReference>
<dbReference type="InterPro" id="IPR000850">
    <property type="entry name" value="Adenylat/UMP-CMP_kin"/>
</dbReference>
<dbReference type="Pfam" id="PF01041">
    <property type="entry name" value="DegT_DnrJ_EryC1"/>
    <property type="match status" value="1"/>
</dbReference>
<dbReference type="InterPro" id="IPR000653">
    <property type="entry name" value="DegT/StrS_aminotransferase"/>
</dbReference>
<proteinExistence type="inferred from homology"/>
<dbReference type="Gene3D" id="3.90.1150.10">
    <property type="entry name" value="Aspartate Aminotransferase, domain 1"/>
    <property type="match status" value="1"/>
</dbReference>
<accession>A0A7J6N5F8</accession>
<evidence type="ECO:0000256" key="2">
    <source>
        <dbReference type="ARBA" id="ARBA00022741"/>
    </source>
</evidence>
<organism evidence="5 6">
    <name type="scientific">Perkinsus chesapeaki</name>
    <name type="common">Clam parasite</name>
    <name type="synonym">Perkinsus andrewsi</name>
    <dbReference type="NCBI Taxonomy" id="330153"/>
    <lineage>
        <taxon>Eukaryota</taxon>
        <taxon>Sar</taxon>
        <taxon>Alveolata</taxon>
        <taxon>Perkinsozoa</taxon>
        <taxon>Perkinsea</taxon>
        <taxon>Perkinsida</taxon>
        <taxon>Perkinsidae</taxon>
        <taxon>Perkinsus</taxon>
    </lineage>
</organism>
<dbReference type="HAMAP" id="MF_00235">
    <property type="entry name" value="Adenylate_kinase_Adk"/>
    <property type="match status" value="2"/>
</dbReference>
<comment type="caution">
    <text evidence="5">The sequence shown here is derived from an EMBL/GenBank/DDBJ whole genome shotgun (WGS) entry which is preliminary data.</text>
</comment>
<dbReference type="PANTHER" id="PTHR23359">
    <property type="entry name" value="NUCLEOTIDE KINASE"/>
    <property type="match status" value="1"/>
</dbReference>
<dbReference type="PROSITE" id="PS00113">
    <property type="entry name" value="ADENYLATE_KINASE"/>
    <property type="match status" value="2"/>
</dbReference>
<dbReference type="Gene3D" id="3.40.640.10">
    <property type="entry name" value="Type I PLP-dependent aspartate aminotransferase-like (Major domain)"/>
    <property type="match status" value="1"/>
</dbReference>
<protein>
    <submittedName>
        <fullName evidence="5">Adenylate kinase</fullName>
    </submittedName>
</protein>
<feature type="region of interest" description="Disordered" evidence="4">
    <location>
        <begin position="60"/>
        <end position="80"/>
    </location>
</feature>
<dbReference type="Proteomes" id="UP000591131">
    <property type="component" value="Unassembled WGS sequence"/>
</dbReference>
<dbReference type="Pfam" id="PF00406">
    <property type="entry name" value="ADK"/>
    <property type="match status" value="2"/>
</dbReference>
<evidence type="ECO:0000313" key="5">
    <source>
        <dbReference type="EMBL" id="KAF4678171.1"/>
    </source>
</evidence>
<dbReference type="CDD" id="cd22970">
    <property type="entry name" value="DD_NDKH5-like"/>
    <property type="match status" value="1"/>
</dbReference>
<dbReference type="InterPro" id="IPR033690">
    <property type="entry name" value="Adenylat_kinase_CS"/>
</dbReference>
<reference evidence="5 6" key="1">
    <citation type="submission" date="2020-04" db="EMBL/GenBank/DDBJ databases">
        <title>Perkinsus chesapeaki whole genome sequence.</title>
        <authorList>
            <person name="Bogema D.R."/>
        </authorList>
    </citation>
    <scope>NUCLEOTIDE SEQUENCE [LARGE SCALE GENOMIC DNA]</scope>
    <source>
        <strain evidence="5">ATCC PRA-425</strain>
    </source>
</reference>
<dbReference type="InterPro" id="IPR027417">
    <property type="entry name" value="P-loop_NTPase"/>
</dbReference>
<keyword evidence="3 5" id="KW-0418">Kinase</keyword>
<dbReference type="GO" id="GO:0019205">
    <property type="term" value="F:nucleobase-containing compound kinase activity"/>
    <property type="evidence" value="ECO:0007669"/>
    <property type="project" value="InterPro"/>
</dbReference>
<evidence type="ECO:0000256" key="4">
    <source>
        <dbReference type="SAM" id="MobiDB-lite"/>
    </source>
</evidence>
<dbReference type="GO" id="GO:0006139">
    <property type="term" value="P:nucleobase-containing compound metabolic process"/>
    <property type="evidence" value="ECO:0007669"/>
    <property type="project" value="InterPro"/>
</dbReference>
<dbReference type="GO" id="GO:0005524">
    <property type="term" value="F:ATP binding"/>
    <property type="evidence" value="ECO:0007669"/>
    <property type="project" value="InterPro"/>
</dbReference>
<evidence type="ECO:0000313" key="6">
    <source>
        <dbReference type="Proteomes" id="UP000591131"/>
    </source>
</evidence>
<gene>
    <name evidence="5" type="primary">AKD1</name>
    <name evidence="5" type="ORF">FOL47_003233</name>
</gene>
<dbReference type="InterPro" id="IPR015424">
    <property type="entry name" value="PyrdxlP-dep_Trfase"/>
</dbReference>
<dbReference type="InterPro" id="IPR015422">
    <property type="entry name" value="PyrdxlP-dep_Trfase_small"/>
</dbReference>
<name>A0A7J6N5F8_PERCH</name>
<dbReference type="OrthoDB" id="442176at2759"/>
<dbReference type="CDD" id="cd01428">
    <property type="entry name" value="ADK"/>
    <property type="match status" value="2"/>
</dbReference>
<keyword evidence="2" id="KW-0547">Nucleotide-binding</keyword>
<evidence type="ECO:0000256" key="1">
    <source>
        <dbReference type="ARBA" id="ARBA00022679"/>
    </source>
</evidence>